<dbReference type="SMART" id="SM00320">
    <property type="entry name" value="WD40"/>
    <property type="match status" value="8"/>
</dbReference>
<dbReference type="Proteomes" id="UP000245802">
    <property type="component" value="Chromosome"/>
</dbReference>
<dbReference type="InterPro" id="IPR011044">
    <property type="entry name" value="Quino_amine_DH_bsu"/>
</dbReference>
<organism evidence="3 4">
    <name type="scientific">Gemmata obscuriglobus</name>
    <dbReference type="NCBI Taxonomy" id="114"/>
    <lineage>
        <taxon>Bacteria</taxon>
        <taxon>Pseudomonadati</taxon>
        <taxon>Planctomycetota</taxon>
        <taxon>Planctomycetia</taxon>
        <taxon>Gemmatales</taxon>
        <taxon>Gemmataceae</taxon>
        <taxon>Gemmata</taxon>
    </lineage>
</organism>
<dbReference type="PROSITE" id="PS50082">
    <property type="entry name" value="WD_REPEATS_2"/>
    <property type="match status" value="1"/>
</dbReference>
<reference evidence="3 4" key="1">
    <citation type="submission" date="2018-01" db="EMBL/GenBank/DDBJ databases">
        <title>G. obscuriglobus.</title>
        <authorList>
            <person name="Franke J."/>
            <person name="Blomberg W."/>
            <person name="Selmecki A."/>
        </authorList>
    </citation>
    <scope>NUCLEOTIDE SEQUENCE [LARGE SCALE GENOMIC DNA]</scope>
    <source>
        <strain evidence="3 4">DSM 5831</strain>
    </source>
</reference>
<evidence type="ECO:0000259" key="2">
    <source>
        <dbReference type="Pfam" id="PF13360"/>
    </source>
</evidence>
<protein>
    <recommendedName>
        <fullName evidence="2">Pyrrolo-quinoline quinone repeat domain-containing protein</fullName>
    </recommendedName>
</protein>
<dbReference type="KEGG" id="gog:C1280_07405"/>
<evidence type="ECO:0000313" key="3">
    <source>
        <dbReference type="EMBL" id="AWM36861.1"/>
    </source>
</evidence>
<keyword evidence="4" id="KW-1185">Reference proteome</keyword>
<dbReference type="SUPFAM" id="SSF82171">
    <property type="entry name" value="DPP6 N-terminal domain-like"/>
    <property type="match status" value="1"/>
</dbReference>
<dbReference type="PANTHER" id="PTHR19879:SF9">
    <property type="entry name" value="TRANSCRIPTION INITIATION FACTOR TFIID SUBUNIT 5"/>
    <property type="match status" value="1"/>
</dbReference>
<feature type="domain" description="Pyrrolo-quinoline quinone repeat" evidence="2">
    <location>
        <begin position="309"/>
        <end position="430"/>
    </location>
</feature>
<dbReference type="Gene3D" id="2.130.10.10">
    <property type="entry name" value="YVTN repeat-like/Quinoprotein amine dehydrogenase"/>
    <property type="match status" value="4"/>
</dbReference>
<dbReference type="AlphaFoldDB" id="A0A2Z3GW93"/>
<dbReference type="EMBL" id="CP025958">
    <property type="protein sequence ID" value="AWM36861.1"/>
    <property type="molecule type" value="Genomic_DNA"/>
</dbReference>
<dbReference type="InterPro" id="IPR001680">
    <property type="entry name" value="WD40_rpt"/>
</dbReference>
<sequence length="668" mass="70597">MRVFGVFIGVAVLCGAVPAADPPGKKDRYGDPLPDGARMRFGTVRGRAPISGFGIEKDGTVVTAGMLAEVRRWRATRESSEEPLFLPLPEPVAIASYPQVSPDGRLVAVCSQDKLSVWEAPVDGESKPKCLAEFAAGRPRLFRFSPDGSKLILTTASSGVSSVLLCDIQSGQATALGGGDGYFEAVNFSGDGKRAAGVVGRKVVLWDTASGRTLADHQLSDWLAGTFALDSAGQVLVARVYLDGGKSEWRAIDPLTGKLRDGFKGPPGGRWAAYAPDGKTLLVGDLKGITWWDPAAGQAVRAFDVVASGGGLQDVPARLTPDGKVLVAHNGHMLMRWDAATGKPLFRTQDDGHNGYVNGLGVSPDGKLIATRGLDSRVCVWDTATGKEVWRTAAQWSSAPYLVFAPNGKHLYLPGPGPGEVTRYDALAGKIAGRFVVDLKEGGQGGVVSIRLSADGKTLHGLSRGATADDSGLLTTWDTATAARVNVARLTDPRQSDWGELSPGAQFIAEVGYGRGGVVALGSPDKNLLADAKVPGHSLLLSGHFSDDGKWFTLVTHRMEDGVAKYAAVVVSTPIWRVTATVPIAQYGAAALSPDGRTLAVAAADQLEFYDAATAEWFGGYRLPVTGWERPGNRFTHVLRFTPDGTRLISGHLDTTALVWAVPARPKK</sequence>
<dbReference type="OrthoDB" id="242699at2"/>
<keyword evidence="1" id="KW-0853">WD repeat</keyword>
<name>A0A2Z3GW93_9BACT</name>
<feature type="repeat" description="WD" evidence="1">
    <location>
        <begin position="350"/>
        <end position="391"/>
    </location>
</feature>
<dbReference type="PROSITE" id="PS50294">
    <property type="entry name" value="WD_REPEATS_REGION"/>
    <property type="match status" value="1"/>
</dbReference>
<gene>
    <name evidence="3" type="ORF">C1280_07405</name>
</gene>
<dbReference type="SUPFAM" id="SSF50969">
    <property type="entry name" value="YVTN repeat-like/Quinoprotein amine dehydrogenase"/>
    <property type="match status" value="1"/>
</dbReference>
<proteinExistence type="predicted"/>
<evidence type="ECO:0000313" key="4">
    <source>
        <dbReference type="Proteomes" id="UP000245802"/>
    </source>
</evidence>
<dbReference type="Pfam" id="PF13360">
    <property type="entry name" value="PQQ_2"/>
    <property type="match status" value="1"/>
</dbReference>
<dbReference type="InterPro" id="IPR002372">
    <property type="entry name" value="PQQ_rpt_dom"/>
</dbReference>
<dbReference type="PANTHER" id="PTHR19879">
    <property type="entry name" value="TRANSCRIPTION INITIATION FACTOR TFIID"/>
    <property type="match status" value="1"/>
</dbReference>
<evidence type="ECO:0000256" key="1">
    <source>
        <dbReference type="PROSITE-ProRule" id="PRU00221"/>
    </source>
</evidence>
<accession>A0A2Z3GW93</accession>
<dbReference type="RefSeq" id="WP_010035787.1">
    <property type="nucleotide sequence ID" value="NZ_CP025958.1"/>
</dbReference>
<dbReference type="InterPro" id="IPR015943">
    <property type="entry name" value="WD40/YVTN_repeat-like_dom_sf"/>
</dbReference>